<feature type="coiled-coil region" evidence="1">
    <location>
        <begin position="209"/>
        <end position="313"/>
    </location>
</feature>
<evidence type="ECO:0000313" key="4">
    <source>
        <dbReference type="Proteomes" id="UP000585474"/>
    </source>
</evidence>
<feature type="region of interest" description="Disordered" evidence="2">
    <location>
        <begin position="1"/>
        <end position="31"/>
    </location>
</feature>
<accession>A0A7J0F8V2</accession>
<keyword evidence="1" id="KW-0175">Coiled coil</keyword>
<dbReference type="Proteomes" id="UP000585474">
    <property type="component" value="Unassembled WGS sequence"/>
</dbReference>
<feature type="coiled-coil region" evidence="1">
    <location>
        <begin position="125"/>
        <end position="155"/>
    </location>
</feature>
<proteinExistence type="predicted"/>
<sequence length="652" mass="75297">MAKKKATHQDKPAQNQEPAHQSPVAMDEASEKIENLKSLNSVLLKEAVERRQQVDSLQKSIGSLESALTRSESEHRGLQDELTRLRDCTAELELERYLVSVFVSVQVGEHEEAVKEERDGFWRERVEIGERLRSLERELREVLSEKSEIEKARSEREAEIGVLKEKLRDIGVEIENEREGSIRVSRERDDLRVELDVQIEETNGLRLKLLEAERRERKTEEEVQKMKVEYNGLMEEREERERRIKLMARDKDSVERCLAESSRVLEGLKREIEEIVREKEGIEEQRTVEARKRNELEIAVASLNETVLCLKKEEKSLLSSVSDLEKRCGEGVEKEKRMAKEIDQLVRGREETERSFEVLVEEKGLLKKELDLALKELDEQKRRMDELDQKKTEIEEAKTKRESQIVELEREVSELRGAISALEASCEDQTKKNEQLQCEVHRYKDSIEQVSVERDEAIKGFEEERKNGEVLRGKISVMEKKIEGTEKVVDEMKAKNCNLLGEKKEIESRSTMLMKEIASLEDNLSRARKEVDDMKTNVESADAKSMLVFEMLRKTVKELVSLSKHEGDGTEDGGFRDERKVGESVKPYVAELDAIKNEFKSREVKVEEMKRQLELLQNSVAEAHKGKSFWTLVSSATTILTAASVAYIARGR</sequence>
<name>A0A7J0F8V2_9ERIC</name>
<evidence type="ECO:0000256" key="2">
    <source>
        <dbReference type="SAM" id="MobiDB-lite"/>
    </source>
</evidence>
<dbReference type="OrthoDB" id="689590at2759"/>
<reference evidence="3 4" key="1">
    <citation type="submission" date="2019-07" db="EMBL/GenBank/DDBJ databases">
        <title>De Novo Assembly of kiwifruit Actinidia rufa.</title>
        <authorList>
            <person name="Sugita-Konishi S."/>
            <person name="Sato K."/>
            <person name="Mori E."/>
            <person name="Abe Y."/>
            <person name="Kisaki G."/>
            <person name="Hamano K."/>
            <person name="Suezawa K."/>
            <person name="Otani M."/>
            <person name="Fukuda T."/>
            <person name="Manabe T."/>
            <person name="Gomi K."/>
            <person name="Tabuchi M."/>
            <person name="Akimitsu K."/>
            <person name="Kataoka I."/>
        </authorList>
    </citation>
    <scope>NUCLEOTIDE SEQUENCE [LARGE SCALE GENOMIC DNA]</scope>
    <source>
        <strain evidence="4">cv. Fuchu</strain>
    </source>
</reference>
<dbReference type="EMBL" id="BJWL01000010">
    <property type="protein sequence ID" value="GFY94836.1"/>
    <property type="molecule type" value="Genomic_DNA"/>
</dbReference>
<dbReference type="AlphaFoldDB" id="A0A7J0F8V2"/>
<gene>
    <name evidence="3" type="ORF">Acr_10g0002210</name>
</gene>
<evidence type="ECO:0000313" key="3">
    <source>
        <dbReference type="EMBL" id="GFY94836.1"/>
    </source>
</evidence>
<keyword evidence="4" id="KW-1185">Reference proteome</keyword>
<feature type="coiled-coil region" evidence="1">
    <location>
        <begin position="592"/>
        <end position="626"/>
    </location>
</feature>
<organism evidence="3 4">
    <name type="scientific">Actinidia rufa</name>
    <dbReference type="NCBI Taxonomy" id="165716"/>
    <lineage>
        <taxon>Eukaryota</taxon>
        <taxon>Viridiplantae</taxon>
        <taxon>Streptophyta</taxon>
        <taxon>Embryophyta</taxon>
        <taxon>Tracheophyta</taxon>
        <taxon>Spermatophyta</taxon>
        <taxon>Magnoliopsida</taxon>
        <taxon>eudicotyledons</taxon>
        <taxon>Gunneridae</taxon>
        <taxon>Pentapetalae</taxon>
        <taxon>asterids</taxon>
        <taxon>Ericales</taxon>
        <taxon>Actinidiaceae</taxon>
        <taxon>Actinidia</taxon>
    </lineage>
</organism>
<protein>
    <submittedName>
        <fullName evidence="3">Prefoldin chaperone subunit family protein</fullName>
    </submittedName>
</protein>
<feature type="coiled-coil region" evidence="1">
    <location>
        <begin position="363"/>
        <end position="544"/>
    </location>
</feature>
<comment type="caution">
    <text evidence="3">The sequence shown here is derived from an EMBL/GenBank/DDBJ whole genome shotgun (WGS) entry which is preliminary data.</text>
</comment>
<dbReference type="Gene3D" id="1.20.5.1700">
    <property type="match status" value="1"/>
</dbReference>
<evidence type="ECO:0000256" key="1">
    <source>
        <dbReference type="SAM" id="Coils"/>
    </source>
</evidence>